<dbReference type="Pfam" id="PF09829">
    <property type="entry name" value="DUF2057"/>
    <property type="match status" value="1"/>
</dbReference>
<keyword evidence="2 3" id="KW-0732">Signal</keyword>
<evidence type="ECO:0000313" key="4">
    <source>
        <dbReference type="EMBL" id="RCU49401.1"/>
    </source>
</evidence>
<gene>
    <name evidence="4" type="ORF">DU002_10760</name>
</gene>
<accession>A0A368NJ57</accession>
<evidence type="ECO:0000256" key="2">
    <source>
        <dbReference type="ARBA" id="ARBA00022729"/>
    </source>
</evidence>
<dbReference type="PANTHER" id="PTHR38108">
    <property type="entry name" value="UPF0319 PROTEIN YCCT"/>
    <property type="match status" value="1"/>
</dbReference>
<keyword evidence="5" id="KW-1185">Reference proteome</keyword>
<feature type="signal peptide" evidence="3">
    <location>
        <begin position="1"/>
        <end position="22"/>
    </location>
</feature>
<proteinExistence type="inferred from homology"/>
<evidence type="ECO:0000256" key="3">
    <source>
        <dbReference type="SAM" id="SignalP"/>
    </source>
</evidence>
<comment type="caution">
    <text evidence="4">The sequence shown here is derived from an EMBL/GenBank/DDBJ whole genome shotgun (WGS) entry which is preliminary data.</text>
</comment>
<evidence type="ECO:0000313" key="5">
    <source>
        <dbReference type="Proteomes" id="UP000252558"/>
    </source>
</evidence>
<dbReference type="Proteomes" id="UP000252558">
    <property type="component" value="Unassembled WGS sequence"/>
</dbReference>
<comment type="similarity">
    <text evidence="1">Belongs to the UPF0319 family.</text>
</comment>
<dbReference type="PANTHER" id="PTHR38108:SF1">
    <property type="entry name" value="UPF0319 PROTEIN YCCT"/>
    <property type="match status" value="1"/>
</dbReference>
<organism evidence="4 5">
    <name type="scientific">Corallincola holothuriorum</name>
    <dbReference type="NCBI Taxonomy" id="2282215"/>
    <lineage>
        <taxon>Bacteria</taxon>
        <taxon>Pseudomonadati</taxon>
        <taxon>Pseudomonadota</taxon>
        <taxon>Gammaproteobacteria</taxon>
        <taxon>Alteromonadales</taxon>
        <taxon>Psychromonadaceae</taxon>
        <taxon>Corallincola</taxon>
    </lineage>
</organism>
<feature type="chain" id="PRO_5016975756" evidence="3">
    <location>
        <begin position="23"/>
        <end position="215"/>
    </location>
</feature>
<reference evidence="4 5" key="1">
    <citation type="submission" date="2018-07" db="EMBL/GenBank/DDBJ databases">
        <title>Corallincola holothuriorum sp. nov., a new facultative anaerobe isolated from sea cucumber Apostichopus japonicus.</title>
        <authorList>
            <person name="Xia H."/>
        </authorList>
    </citation>
    <scope>NUCLEOTIDE SEQUENCE [LARGE SCALE GENOMIC DNA]</scope>
    <source>
        <strain evidence="4 5">C4</strain>
    </source>
</reference>
<evidence type="ECO:0000256" key="1">
    <source>
        <dbReference type="ARBA" id="ARBA00008490"/>
    </source>
</evidence>
<protein>
    <submittedName>
        <fullName evidence="4">DUF2057 domain-containing protein</fullName>
    </submittedName>
</protein>
<name>A0A368NJ57_9GAMM</name>
<dbReference type="InterPro" id="IPR018635">
    <property type="entry name" value="UPF0319"/>
</dbReference>
<dbReference type="AlphaFoldDB" id="A0A368NJ57"/>
<sequence>MRHLIIILLSVAAITLPQQAAANTTLAIPEEIEVISVDGKDLGFRLLNQPDRLNFAKGEHVLELRYKDLFEDDEGAHAVIKSVPLYVRFAAIENGEFKMLLEIPEDEESAEIFAAAPSVQIINTQDNSVVMTRQVTETKQQQNWLASLLALPDADEVHTAPAVPISDDLATPQTASSVATGAKPVTPKTLEMLRYWWQEADVATRQQFMKEVLSQ</sequence>
<dbReference type="EMBL" id="QPID01000006">
    <property type="protein sequence ID" value="RCU49401.1"/>
    <property type="molecule type" value="Genomic_DNA"/>
</dbReference>
<dbReference type="RefSeq" id="WP_114338397.1">
    <property type="nucleotide sequence ID" value="NZ_QPID01000006.1"/>
</dbReference>
<dbReference type="OrthoDB" id="5734775at2"/>